<dbReference type="FunFam" id="1.20.5.260:FF:000001">
    <property type="entry name" value="Cytochrome b-c1 complex subunit 9"/>
    <property type="match status" value="1"/>
</dbReference>
<evidence type="ECO:0000313" key="14">
    <source>
        <dbReference type="Proteomes" id="UP000243498"/>
    </source>
</evidence>
<keyword evidence="8" id="KW-1133">Transmembrane helix</keyword>
<dbReference type="GO" id="GO:0045275">
    <property type="term" value="C:respiratory chain complex III"/>
    <property type="evidence" value="ECO:0007669"/>
    <property type="project" value="InterPro"/>
</dbReference>
<name>A0A162JUP8_METRR</name>
<evidence type="ECO:0000256" key="5">
    <source>
        <dbReference type="ARBA" id="ARBA00022692"/>
    </source>
</evidence>
<evidence type="ECO:0000256" key="12">
    <source>
        <dbReference type="SAM" id="MobiDB-lite"/>
    </source>
</evidence>
<keyword evidence="9" id="KW-0496">Mitochondrion</keyword>
<proteinExistence type="inferred from homology"/>
<dbReference type="Pfam" id="PF05365">
    <property type="entry name" value="UCR_UQCRX_QCR9"/>
    <property type="match status" value="1"/>
</dbReference>
<dbReference type="Proteomes" id="UP000243498">
    <property type="component" value="Unassembled WGS sequence"/>
</dbReference>
<evidence type="ECO:0000256" key="7">
    <source>
        <dbReference type="ARBA" id="ARBA00022982"/>
    </source>
</evidence>
<dbReference type="PANTHER" id="PTHR12980:SF0">
    <property type="entry name" value="CYTOCHROME B-C1 COMPLEX SUBUNIT 9"/>
    <property type="match status" value="1"/>
</dbReference>
<feature type="region of interest" description="Disordered" evidence="12">
    <location>
        <begin position="28"/>
        <end position="75"/>
    </location>
</feature>
<accession>A0A162JUP8</accession>
<dbReference type="STRING" id="1081105.A0A162JUP8"/>
<dbReference type="GO" id="GO:0006122">
    <property type="term" value="P:mitochondrial electron transport, ubiquinol to cytochrome c"/>
    <property type="evidence" value="ECO:0007669"/>
    <property type="project" value="InterPro"/>
</dbReference>
<comment type="caution">
    <text evidence="13">The sequence shown here is derived from an EMBL/GenBank/DDBJ whole genome shotgun (WGS) entry which is preliminary data.</text>
</comment>
<evidence type="ECO:0000256" key="10">
    <source>
        <dbReference type="ARBA" id="ARBA00023136"/>
    </source>
</evidence>
<organism evidence="13 14">
    <name type="scientific">Metarhizium rileyi (strain RCEF 4871)</name>
    <name type="common">Nomuraea rileyi</name>
    <dbReference type="NCBI Taxonomy" id="1649241"/>
    <lineage>
        <taxon>Eukaryota</taxon>
        <taxon>Fungi</taxon>
        <taxon>Dikarya</taxon>
        <taxon>Ascomycota</taxon>
        <taxon>Pezizomycotina</taxon>
        <taxon>Sordariomycetes</taxon>
        <taxon>Hypocreomycetidae</taxon>
        <taxon>Hypocreales</taxon>
        <taxon>Clavicipitaceae</taxon>
        <taxon>Metarhizium</taxon>
    </lineage>
</organism>
<evidence type="ECO:0000256" key="8">
    <source>
        <dbReference type="ARBA" id="ARBA00022989"/>
    </source>
</evidence>
<keyword evidence="5" id="KW-0812">Transmembrane</keyword>
<gene>
    <name evidence="13" type="ORF">NOR_01371</name>
</gene>
<dbReference type="GO" id="GO:0005743">
    <property type="term" value="C:mitochondrial inner membrane"/>
    <property type="evidence" value="ECO:0007669"/>
    <property type="project" value="UniProtKB-SubCell"/>
</dbReference>
<keyword evidence="6" id="KW-0999">Mitochondrion inner membrane</keyword>
<evidence type="ECO:0000256" key="3">
    <source>
        <dbReference type="ARBA" id="ARBA00022448"/>
    </source>
</evidence>
<evidence type="ECO:0000256" key="1">
    <source>
        <dbReference type="ARBA" id="ARBA00004434"/>
    </source>
</evidence>
<protein>
    <recommendedName>
        <fullName evidence="11">Complex III subunit 9</fullName>
    </recommendedName>
</protein>
<keyword evidence="14" id="KW-1185">Reference proteome</keyword>
<dbReference type="InterPro" id="IPR036656">
    <property type="entry name" value="QCR9_sf"/>
</dbReference>
<reference evidence="13 14" key="1">
    <citation type="journal article" date="2016" name="Genome Biol. Evol.">
        <title>Divergent and convergent evolution of fungal pathogenicity.</title>
        <authorList>
            <person name="Shang Y."/>
            <person name="Xiao G."/>
            <person name="Zheng P."/>
            <person name="Cen K."/>
            <person name="Zhan S."/>
            <person name="Wang C."/>
        </authorList>
    </citation>
    <scope>NUCLEOTIDE SEQUENCE [LARGE SCALE GENOMIC DNA]</scope>
    <source>
        <strain evidence="13 14">RCEF 4871</strain>
    </source>
</reference>
<sequence length="173" mass="19458">MDINAVPFDGFCFFDLYLGIGGPALSTAGQSESNQRLPQSSRISPAPFRTHLSKRSSESISRQLHGPSPLDTGLSSAQSHKAITMSLTNSFYRQVHDRSHNNQHGNSEKLTYPFFSVLFRRNYAMLAAVFTAGLAFEVGFNNGVNKWWDNHNRGRQWKDIRAKYVEDGAEDEE</sequence>
<dbReference type="EMBL" id="AZHC01000003">
    <property type="protein sequence ID" value="OAA49448.1"/>
    <property type="molecule type" value="Genomic_DNA"/>
</dbReference>
<keyword evidence="10" id="KW-0472">Membrane</keyword>
<dbReference type="AlphaFoldDB" id="A0A162JUP8"/>
<evidence type="ECO:0000313" key="13">
    <source>
        <dbReference type="EMBL" id="OAA49448.1"/>
    </source>
</evidence>
<dbReference type="SUPFAM" id="SSF81514">
    <property type="entry name" value="Subunit X (non-heme 7 kDa protein) of cytochrome bc1 complex (Ubiquinol-cytochrome c reductase)"/>
    <property type="match status" value="1"/>
</dbReference>
<comment type="similarity">
    <text evidence="2">Belongs to the UQCR10/QCR9 family.</text>
</comment>
<feature type="compositionally biased region" description="Polar residues" evidence="12">
    <location>
        <begin position="28"/>
        <end position="43"/>
    </location>
</feature>
<dbReference type="PANTHER" id="PTHR12980">
    <property type="entry name" value="UBIQUINOL-CYTOCHROME C REDUCTASE COMPLEX, SUBUNIT X"/>
    <property type="match status" value="1"/>
</dbReference>
<keyword evidence="4" id="KW-0679">Respiratory chain</keyword>
<keyword evidence="3" id="KW-0813">Transport</keyword>
<evidence type="ECO:0000256" key="9">
    <source>
        <dbReference type="ARBA" id="ARBA00023128"/>
    </source>
</evidence>
<dbReference type="OrthoDB" id="4937647at2759"/>
<evidence type="ECO:0000256" key="2">
    <source>
        <dbReference type="ARBA" id="ARBA00007856"/>
    </source>
</evidence>
<comment type="subcellular location">
    <subcellularLocation>
        <location evidence="1">Mitochondrion inner membrane</location>
        <topology evidence="1">Single-pass membrane protein</topology>
    </subcellularLocation>
</comment>
<dbReference type="InterPro" id="IPR008027">
    <property type="entry name" value="QCR9"/>
</dbReference>
<evidence type="ECO:0000256" key="11">
    <source>
        <dbReference type="ARBA" id="ARBA00044247"/>
    </source>
</evidence>
<evidence type="ECO:0000256" key="4">
    <source>
        <dbReference type="ARBA" id="ARBA00022660"/>
    </source>
</evidence>
<evidence type="ECO:0000256" key="6">
    <source>
        <dbReference type="ARBA" id="ARBA00022792"/>
    </source>
</evidence>
<dbReference type="Gene3D" id="1.20.5.260">
    <property type="entry name" value="Cytochrome b-c1 complex subunit 9"/>
    <property type="match status" value="1"/>
</dbReference>
<keyword evidence="7" id="KW-0249">Electron transport</keyword>